<feature type="coiled-coil region" evidence="1">
    <location>
        <begin position="546"/>
        <end position="610"/>
    </location>
</feature>
<dbReference type="RefSeq" id="WP_349217300.1">
    <property type="nucleotide sequence ID" value="NZ_JBBMFA010000116.1"/>
</dbReference>
<keyword evidence="2" id="KW-1133">Transmembrane helix</keyword>
<keyword evidence="2" id="KW-0812">Transmembrane</keyword>
<evidence type="ECO:0000256" key="1">
    <source>
        <dbReference type="SAM" id="Coils"/>
    </source>
</evidence>
<organism evidence="4 5">
    <name type="scientific">Ruthenibacterium intestinale</name>
    <dbReference type="NCBI Taxonomy" id="3133163"/>
    <lineage>
        <taxon>Bacteria</taxon>
        <taxon>Bacillati</taxon>
        <taxon>Bacillota</taxon>
        <taxon>Clostridia</taxon>
        <taxon>Eubacteriales</taxon>
        <taxon>Oscillospiraceae</taxon>
        <taxon>Ruthenibacterium</taxon>
    </lineage>
</organism>
<comment type="caution">
    <text evidence="4">The sequence shown here is derived from an EMBL/GenBank/DDBJ whole genome shotgun (WGS) entry which is preliminary data.</text>
</comment>
<evidence type="ECO:0000256" key="2">
    <source>
        <dbReference type="SAM" id="Phobius"/>
    </source>
</evidence>
<evidence type="ECO:0000313" key="5">
    <source>
        <dbReference type="Proteomes" id="UP001477672"/>
    </source>
</evidence>
<keyword evidence="1" id="KW-0175">Coiled coil</keyword>
<dbReference type="NCBIfam" id="TIGR02675">
    <property type="entry name" value="tape_meas_nterm"/>
    <property type="match status" value="1"/>
</dbReference>
<evidence type="ECO:0000259" key="3">
    <source>
        <dbReference type="Pfam" id="PF20155"/>
    </source>
</evidence>
<feature type="transmembrane region" description="Helical" evidence="2">
    <location>
        <begin position="376"/>
        <end position="396"/>
    </location>
</feature>
<protein>
    <submittedName>
        <fullName evidence="4">Tape measure protein</fullName>
    </submittedName>
</protein>
<evidence type="ECO:0000313" key="4">
    <source>
        <dbReference type="EMBL" id="MEQ2521826.1"/>
    </source>
</evidence>
<dbReference type="InterPro" id="IPR013491">
    <property type="entry name" value="Tape_meas_N"/>
</dbReference>
<dbReference type="Proteomes" id="UP001477672">
    <property type="component" value="Unassembled WGS sequence"/>
</dbReference>
<proteinExistence type="predicted"/>
<gene>
    <name evidence="4" type="ORF">WMO24_15520</name>
</gene>
<keyword evidence="5" id="KW-1185">Reference proteome</keyword>
<name>A0ABV1GIZ7_9FIRM</name>
<keyword evidence="2" id="KW-0472">Membrane</keyword>
<feature type="transmembrane region" description="Helical" evidence="2">
    <location>
        <begin position="408"/>
        <end position="434"/>
    </location>
</feature>
<dbReference type="EMBL" id="JBBMFA010000116">
    <property type="protein sequence ID" value="MEQ2521826.1"/>
    <property type="molecule type" value="Genomic_DNA"/>
</dbReference>
<reference evidence="4 5" key="1">
    <citation type="submission" date="2024-03" db="EMBL/GenBank/DDBJ databases">
        <title>Human intestinal bacterial collection.</title>
        <authorList>
            <person name="Pauvert C."/>
            <person name="Hitch T.C.A."/>
            <person name="Clavel T."/>
        </authorList>
    </citation>
    <scope>NUCLEOTIDE SEQUENCE [LARGE SCALE GENOMIC DNA]</scope>
    <source>
        <strain evidence="4 5">CLA-JM-H11</strain>
    </source>
</reference>
<feature type="domain" description="Tape measure protein N-terminal" evidence="3">
    <location>
        <begin position="52"/>
        <end position="243"/>
    </location>
</feature>
<accession>A0ABV1GIZ7</accession>
<dbReference type="Pfam" id="PF20155">
    <property type="entry name" value="TMP_3"/>
    <property type="match status" value="1"/>
</dbReference>
<sequence length="984" mass="104247">MSYDGSLIFDTEINTQGFQTGANKLNSIVGGLGVFKLIEKGFSLVTGSIDKAMGRIDTMEQFSRVMTTMTGDVNATNEALDETTEIVTGTAYGLDYAGRAVQNFVSRGMEIEKSTETVRAWGDAVAFYGDGSNAAFASVTDALSKMQTKGTVTMEHMEMLLNAGIPAIEMYADAIGVTAADVTDMMSSGELSASSFINTMNLAISSGTARFPSLSGAAKEAGASWGATFDNMGAAVTRGVQSIITSIDETQEALGRPTMRDAVKTFGSMFEDALKLVAAVLPPVIENVDLLTIGVGGLMLAYGANQAIKTYTKATELASLAQAAAAASGQLLVPTLDKKALAEARATAAAKLGKSATEQQIVAEMASMGVINAKTFALGGMSAGLSASTVATTLLTGATTALGTAIKVLLGPVGLIIAGLTLLGVAGAALIKWLTADTAAYKEQSEAVEGLVSAQESLKETTDSSAKSHQDKVKSLKAESDASKNLAAQITELSRKENKSAADKALLASYVEQLNAQQEGLNLAYDEEGDYLNLNAEQMNEYIDAKMAVEESNALIERQNELYQEEATLKQNLQELDEKQAELDAQLEEKAIKQSEYNELMEQLNTTREAYILQEEDIAARKEAVDAQIAELDTASAQSIIDNAEAVAAAQEEEMQRRADALQTYTEAATNMFDQIETKSEVTVGEMIANLQHNQEVLRQWSDNLVVLAQRGLDEGLLQQLRDAGPESAATVAELVNASDAELAELSTVFANGSEAATQALMTELGLPEVTNSGSEMVDDIAAGVDKNQSLEDSTVQLIKDTKAAAERQVTASNFSTIGTQMINGAIAGINAGRPSLINAMAEAAAAAYDAARRKLEINSPSRLFDRMIGLMTMTGWTRGLKRGKSGMVNQMKENVQAAIDTAGGVLSFGSRITQSMNNMRQAVVGNNLRLAHAGVAPAGMYLTNGGTVNKVFEQNIYSHDALSPAEMTTEALAAMEREEWRLP</sequence>